<gene>
    <name evidence="1" type="ORF">GMARGA_LOCUS42910</name>
</gene>
<organism evidence="1 2">
    <name type="scientific">Gigaspora margarita</name>
    <dbReference type="NCBI Taxonomy" id="4874"/>
    <lineage>
        <taxon>Eukaryota</taxon>
        <taxon>Fungi</taxon>
        <taxon>Fungi incertae sedis</taxon>
        <taxon>Mucoromycota</taxon>
        <taxon>Glomeromycotina</taxon>
        <taxon>Glomeromycetes</taxon>
        <taxon>Diversisporales</taxon>
        <taxon>Gigasporaceae</taxon>
        <taxon>Gigaspora</taxon>
    </lineage>
</organism>
<keyword evidence="2" id="KW-1185">Reference proteome</keyword>
<evidence type="ECO:0000313" key="2">
    <source>
        <dbReference type="Proteomes" id="UP000789901"/>
    </source>
</evidence>
<protein>
    <submittedName>
        <fullName evidence="1">11314_t:CDS:1</fullName>
    </submittedName>
</protein>
<name>A0ABN7XFU5_GIGMA</name>
<accession>A0ABN7XFU5</accession>
<feature type="non-terminal residue" evidence="1">
    <location>
        <position position="51"/>
    </location>
</feature>
<sequence>DFILSDNSVLCSCAKVLDIDCILAAISSSMASSSGLLGGYVQFWLVFGHFG</sequence>
<dbReference type="EMBL" id="CAJVQB010133151">
    <property type="protein sequence ID" value="CAG8854089.1"/>
    <property type="molecule type" value="Genomic_DNA"/>
</dbReference>
<proteinExistence type="predicted"/>
<dbReference type="Proteomes" id="UP000789901">
    <property type="component" value="Unassembled WGS sequence"/>
</dbReference>
<reference evidence="1 2" key="1">
    <citation type="submission" date="2021-06" db="EMBL/GenBank/DDBJ databases">
        <authorList>
            <person name="Kallberg Y."/>
            <person name="Tangrot J."/>
            <person name="Rosling A."/>
        </authorList>
    </citation>
    <scope>NUCLEOTIDE SEQUENCE [LARGE SCALE GENOMIC DNA]</scope>
    <source>
        <strain evidence="1 2">120-4 pot B 10/14</strain>
    </source>
</reference>
<comment type="caution">
    <text evidence="1">The sequence shown here is derived from an EMBL/GenBank/DDBJ whole genome shotgun (WGS) entry which is preliminary data.</text>
</comment>
<feature type="non-terminal residue" evidence="1">
    <location>
        <position position="1"/>
    </location>
</feature>
<evidence type="ECO:0000313" key="1">
    <source>
        <dbReference type="EMBL" id="CAG8854089.1"/>
    </source>
</evidence>